<sequence length="503" mass="51513">MTSIETGQGPRDDATRRRPGPTGPDTPARDRATTGPVAGPDGAGEADPGEAAARRRDQAVRAAVEQGLIGPDAPVIALVDVAAIRASVAALQAAFAEVTAPGTPVLHAFAVKAANLVPVLRLLADAGLGCEVASPGELALAQAAGVAPERMVLDSPAKTVAELRTALALGIAVNADSFQELERVDELVAAAPTAAPLGLRVNPQVGGGTISALSTATATSKFGVPLRDDGPRGGSPAEVRARVVAAVLARPWLTRLHAHVGSQGCPLELLAGGVREVYELAEEINEAAGRQQITGFDLGGGLPVNFASDTVAPTYRDYARLLHATVPGLLDGRYALVTEFGRSLLAKTGTVLARVEYAKSAGGRAIAITHAGAQVATRTVFAPRSWPVRVAGYTPQGLPKRGPLVAQDVAGPCCFAGDLVAKNRPLPLLEAGDLTALLDTGAYYFCHHFAYNSLPRPGVYGFVADPGAAGGVRFATVREPQTVAEIVAESGGAHGEALTDLDS</sequence>
<dbReference type="Pfam" id="PF02784">
    <property type="entry name" value="Orn_Arg_deC_N"/>
    <property type="match status" value="1"/>
</dbReference>
<evidence type="ECO:0000313" key="7">
    <source>
        <dbReference type="Proteomes" id="UP000509303"/>
    </source>
</evidence>
<protein>
    <submittedName>
        <fullName evidence="6">Diaminopimelate decarboxylase</fullName>
    </submittedName>
</protein>
<dbReference type="Gene3D" id="2.40.37.10">
    <property type="entry name" value="Lyase, Ornithine Decarboxylase, Chain A, domain 1"/>
    <property type="match status" value="1"/>
</dbReference>
<dbReference type="GO" id="GO:0009089">
    <property type="term" value="P:lysine biosynthetic process via diaminopimelate"/>
    <property type="evidence" value="ECO:0007669"/>
    <property type="project" value="TreeGrafter"/>
</dbReference>
<keyword evidence="2 3" id="KW-0663">Pyridoxal phosphate</keyword>
<dbReference type="RefSeq" id="WP_176161995.1">
    <property type="nucleotide sequence ID" value="NZ_CP054929.1"/>
</dbReference>
<feature type="compositionally biased region" description="Low complexity" evidence="4">
    <location>
        <begin position="35"/>
        <end position="51"/>
    </location>
</feature>
<evidence type="ECO:0000256" key="1">
    <source>
        <dbReference type="ARBA" id="ARBA00001933"/>
    </source>
</evidence>
<dbReference type="AlphaFoldDB" id="A0A7H8N6V5"/>
<dbReference type="PRINTS" id="PR01179">
    <property type="entry name" value="ODADCRBXLASE"/>
</dbReference>
<evidence type="ECO:0000259" key="5">
    <source>
        <dbReference type="Pfam" id="PF02784"/>
    </source>
</evidence>
<proteinExistence type="predicted"/>
<dbReference type="InterPro" id="IPR029066">
    <property type="entry name" value="PLP-binding_barrel"/>
</dbReference>
<evidence type="ECO:0000256" key="3">
    <source>
        <dbReference type="PIRSR" id="PIRSR600183-50"/>
    </source>
</evidence>
<dbReference type="SUPFAM" id="SSF51419">
    <property type="entry name" value="PLP-binding barrel"/>
    <property type="match status" value="1"/>
</dbReference>
<comment type="cofactor">
    <cofactor evidence="1 3">
        <name>pyridoxal 5'-phosphate</name>
        <dbReference type="ChEBI" id="CHEBI:597326"/>
    </cofactor>
</comment>
<dbReference type="InterPro" id="IPR022644">
    <property type="entry name" value="De-COase2_N"/>
</dbReference>
<feature type="region of interest" description="Disordered" evidence="4">
    <location>
        <begin position="1"/>
        <end position="57"/>
    </location>
</feature>
<dbReference type="InterPro" id="IPR009006">
    <property type="entry name" value="Ala_racemase/Decarboxylase_C"/>
</dbReference>
<evidence type="ECO:0000256" key="2">
    <source>
        <dbReference type="ARBA" id="ARBA00022898"/>
    </source>
</evidence>
<organism evidence="6 7">
    <name type="scientific">Streptomyces buecherae</name>
    <dbReference type="NCBI Taxonomy" id="2763006"/>
    <lineage>
        <taxon>Bacteria</taxon>
        <taxon>Bacillati</taxon>
        <taxon>Actinomycetota</taxon>
        <taxon>Actinomycetes</taxon>
        <taxon>Kitasatosporales</taxon>
        <taxon>Streptomycetaceae</taxon>
        <taxon>Streptomyces</taxon>
    </lineage>
</organism>
<dbReference type="InterPro" id="IPR000183">
    <property type="entry name" value="Orn/DAP/Arg_de-COase"/>
</dbReference>
<feature type="modified residue" description="N6-(pyridoxal phosphate)lysine" evidence="3">
    <location>
        <position position="112"/>
    </location>
</feature>
<dbReference type="Proteomes" id="UP000509303">
    <property type="component" value="Chromosome"/>
</dbReference>
<reference evidence="6 7" key="1">
    <citation type="submission" date="2020-06" db="EMBL/GenBank/DDBJ databases">
        <title>Genome mining for natural products.</title>
        <authorList>
            <person name="Zhang B."/>
            <person name="Shi J."/>
            <person name="Ge H."/>
        </authorList>
    </citation>
    <scope>NUCLEOTIDE SEQUENCE [LARGE SCALE GENOMIC DNA]</scope>
    <source>
        <strain evidence="6 7">NA00687</strain>
    </source>
</reference>
<dbReference type="SUPFAM" id="SSF50621">
    <property type="entry name" value="Alanine racemase C-terminal domain-like"/>
    <property type="match status" value="1"/>
</dbReference>
<feature type="domain" description="Orn/DAP/Arg decarboxylase 2 N-terminal" evidence="5">
    <location>
        <begin position="92"/>
        <end position="345"/>
    </location>
</feature>
<dbReference type="InterPro" id="IPR022657">
    <property type="entry name" value="De-COase2_CS"/>
</dbReference>
<dbReference type="PROSITE" id="PS00879">
    <property type="entry name" value="ODR_DC_2_2"/>
    <property type="match status" value="1"/>
</dbReference>
<evidence type="ECO:0000313" key="6">
    <source>
        <dbReference type="EMBL" id="QKW50260.1"/>
    </source>
</evidence>
<dbReference type="Gene3D" id="3.20.20.10">
    <property type="entry name" value="Alanine racemase"/>
    <property type="match status" value="1"/>
</dbReference>
<evidence type="ECO:0000256" key="4">
    <source>
        <dbReference type="SAM" id="MobiDB-lite"/>
    </source>
</evidence>
<keyword evidence="7" id="KW-1185">Reference proteome</keyword>
<feature type="active site" description="Proton donor" evidence="3">
    <location>
        <position position="414"/>
    </location>
</feature>
<dbReference type="EMBL" id="CP054929">
    <property type="protein sequence ID" value="QKW50260.1"/>
    <property type="molecule type" value="Genomic_DNA"/>
</dbReference>
<dbReference type="PANTHER" id="PTHR43727">
    <property type="entry name" value="DIAMINOPIMELATE DECARBOXYLASE"/>
    <property type="match status" value="1"/>
</dbReference>
<gene>
    <name evidence="6" type="ORF">HUT08_12705</name>
</gene>
<dbReference type="GO" id="GO:0008836">
    <property type="term" value="F:diaminopimelate decarboxylase activity"/>
    <property type="evidence" value="ECO:0007669"/>
    <property type="project" value="TreeGrafter"/>
</dbReference>
<name>A0A7H8N6V5_9ACTN</name>
<accession>A0A7H8N6V5</accession>
<dbReference type="PANTHER" id="PTHR43727:SF3">
    <property type="entry name" value="GROUP IV DECARBOXYLASE"/>
    <property type="match status" value="1"/>
</dbReference>